<dbReference type="AlphaFoldDB" id="A0A7X1E348"/>
<name>A0A7X1E348_9BACT</name>
<dbReference type="InterPro" id="IPR029044">
    <property type="entry name" value="Nucleotide-diphossugar_trans"/>
</dbReference>
<dbReference type="SUPFAM" id="SSF53448">
    <property type="entry name" value="Nucleotide-diphospho-sugar transferases"/>
    <property type="match status" value="1"/>
</dbReference>
<dbReference type="EMBL" id="JACHVA010000046">
    <property type="protein sequence ID" value="MBC2601115.1"/>
    <property type="molecule type" value="Genomic_DNA"/>
</dbReference>
<dbReference type="PANTHER" id="PTHR43179">
    <property type="entry name" value="RHAMNOSYLTRANSFERASE WBBL"/>
    <property type="match status" value="1"/>
</dbReference>
<protein>
    <submittedName>
        <fullName evidence="2">Glycosyltransferase</fullName>
    </submittedName>
</protein>
<accession>A0A7X1E348</accession>
<dbReference type="Proteomes" id="UP000525652">
    <property type="component" value="Unassembled WGS sequence"/>
</dbReference>
<evidence type="ECO:0000259" key="1">
    <source>
        <dbReference type="Pfam" id="PF00535"/>
    </source>
</evidence>
<reference evidence="2 3" key="1">
    <citation type="submission" date="2020-07" db="EMBL/GenBank/DDBJ databases">
        <authorList>
            <person name="Feng X."/>
        </authorList>
    </citation>
    <scope>NUCLEOTIDE SEQUENCE [LARGE SCALE GENOMIC DNA]</scope>
    <source>
        <strain evidence="2 3">JCM14086</strain>
    </source>
</reference>
<keyword evidence="3" id="KW-1185">Reference proteome</keyword>
<sequence>MSVVFYLDEKSPPGRFTSGLIALRGWCLDEEHRPVEDLHTRVDGVPWRVSRRARKDLVDAFDGETAAEWGGFLFEYWLEAGSHRIEVFAGGKCVWARTVFSYGIVRDPWRRFWQLKGLHSTPGESGKLPAIDVVGVFYDRPDSASEWFSSLAEAAEDLPGLKVFVQEHGAIPVVADLVEEWSSRLRIDWVHNPENPGFGAGCNAAARRGDSPFLFFLNPDATLPEGTLVALLKQALATRAEGFVGWEAAQTPWEHPKIYHPLTGEVEWSSAAAWLVDREAFEKTGGFEESIFLYGEDVELSWRLRADGGRLQYASAIPVVHHSYSAENLHSGKPLQIREGSRSNAFMRGRFAGVRGWFGASEEVRSHRQDFLRGLRTASRKFRQMVPRFHGLQHEVARLGCENVEEEVLPDSLPEVRVRLRKSEIGFPAEVVAAQMNSMRGIRVHWNWLDAEEEPVEGEWVFDMEDSWMLFPDALAQMVAKAKNGSVRGLGMVVEGKIEPGRWNLKHFSDDIPVDDDPNRPFRPGVLRRGPGESHLLAKTFWLEAEPVRG</sequence>
<dbReference type="Pfam" id="PF00535">
    <property type="entry name" value="Glycos_transf_2"/>
    <property type="match status" value="1"/>
</dbReference>
<evidence type="ECO:0000313" key="2">
    <source>
        <dbReference type="EMBL" id="MBC2601115.1"/>
    </source>
</evidence>
<comment type="caution">
    <text evidence="2">The sequence shown here is derived from an EMBL/GenBank/DDBJ whole genome shotgun (WGS) entry which is preliminary data.</text>
</comment>
<proteinExistence type="predicted"/>
<dbReference type="PANTHER" id="PTHR43179:SF7">
    <property type="entry name" value="RHAMNOSYLTRANSFERASE WBBL"/>
    <property type="match status" value="1"/>
</dbReference>
<keyword evidence="2" id="KW-0808">Transferase</keyword>
<feature type="domain" description="Glycosyltransferase 2-like" evidence="1">
    <location>
        <begin position="148"/>
        <end position="245"/>
    </location>
</feature>
<evidence type="ECO:0000313" key="3">
    <source>
        <dbReference type="Proteomes" id="UP000525652"/>
    </source>
</evidence>
<dbReference type="GO" id="GO:0016740">
    <property type="term" value="F:transferase activity"/>
    <property type="evidence" value="ECO:0007669"/>
    <property type="project" value="UniProtKB-KW"/>
</dbReference>
<organism evidence="2 3">
    <name type="scientific">Puniceicoccus vermicola</name>
    <dbReference type="NCBI Taxonomy" id="388746"/>
    <lineage>
        <taxon>Bacteria</taxon>
        <taxon>Pseudomonadati</taxon>
        <taxon>Verrucomicrobiota</taxon>
        <taxon>Opitutia</taxon>
        <taxon>Puniceicoccales</taxon>
        <taxon>Puniceicoccaceae</taxon>
        <taxon>Puniceicoccus</taxon>
    </lineage>
</organism>
<gene>
    <name evidence="2" type="ORF">H5P30_04895</name>
</gene>
<dbReference type="InterPro" id="IPR001173">
    <property type="entry name" value="Glyco_trans_2-like"/>
</dbReference>
<dbReference type="RefSeq" id="WP_185691840.1">
    <property type="nucleotide sequence ID" value="NZ_JACHVA010000046.1"/>
</dbReference>
<dbReference type="Gene3D" id="3.90.550.10">
    <property type="entry name" value="Spore Coat Polysaccharide Biosynthesis Protein SpsA, Chain A"/>
    <property type="match status" value="1"/>
</dbReference>